<evidence type="ECO:0000256" key="3">
    <source>
        <dbReference type="ARBA" id="ARBA00022741"/>
    </source>
</evidence>
<feature type="transmembrane region" description="Helical" evidence="10">
    <location>
        <begin position="262"/>
        <end position="284"/>
    </location>
</feature>
<sequence>MKIVLQNNEEDCLLACYTMLLNDLGHKVPLYEVYNKDTLPADGLNVSYLLSLNERFGVTLNAYHATYEDICKIYKEQKRRMILHWNNDHFVVLEKITATQVMIVDPAIGRVKYSYEEFIKHYSKTIVLISKSKNFQKQKYNQIFWKYFIQTLKTKTIILFLVSLVLIQISVLIFSVVLRYMLAEKFKFWASIILLAGVVLFQLFGYFIKNNALDEYNLDFDNNYSRILFEKLLKKPLLYFRNHLSGGISEKINFKSTLRDNVTLKIIPSCVSFISAIVIFIYLMTISVKLTVILVTMISAYSIISIFLYRKQNEYNQTYLQYLIDFNSELQMDLDDIDYIKIMRREGLTFSSWMDINKKVTEKYSQILKFENLTQLIGTIFNYISLSVIIIVAVYYENYIHVSISDLLVYQTSISLLVSAIEQVKGAAFEAIRLGVYAEKQSDLLKDSKPILVQSSSSDEYLIKAEKLNFSYGMKPIYNDIDLTIGKGEKVAIVGKSGSGKSTLLLLLAGMLRYNGSLKYGIENFEECLSVVLQNMTLRKGSVLENLEWDSDDLTPLFQVLKDTSADEVINQLPNKVHSKLLKQGKNLSGGQIQKLLIAKSLLKNEGIIFWDEAFSNLDEQSKNKIYTNILKNSNYSKKTMLMVSHHLDIVEYVDYIIYIDDETGKVYKDTHSNLIKTNESYFNFINSKV</sequence>
<name>A0A074ISC5_STRSL</name>
<dbReference type="Pfam" id="PF03412">
    <property type="entry name" value="Peptidase_C39"/>
    <property type="match status" value="1"/>
</dbReference>
<dbReference type="PROSITE" id="PS50990">
    <property type="entry name" value="PEPTIDASE_C39"/>
    <property type="match status" value="1"/>
</dbReference>
<dbReference type="InterPro" id="IPR039421">
    <property type="entry name" value="Type_1_exporter"/>
</dbReference>
<evidence type="ECO:0000256" key="6">
    <source>
        <dbReference type="ARBA" id="ARBA00022927"/>
    </source>
</evidence>
<keyword evidence="2 10" id="KW-0812">Transmembrane</keyword>
<feature type="transmembrane region" description="Helical" evidence="10">
    <location>
        <begin position="290"/>
        <end position="309"/>
    </location>
</feature>
<keyword evidence="4" id="KW-0645">Protease</keyword>
<organism evidence="14 16">
    <name type="scientific">Streptococcus salivarius</name>
    <dbReference type="NCBI Taxonomy" id="1304"/>
    <lineage>
        <taxon>Bacteria</taxon>
        <taxon>Bacillati</taxon>
        <taxon>Bacillota</taxon>
        <taxon>Bacilli</taxon>
        <taxon>Lactobacillales</taxon>
        <taxon>Streptococcaceae</taxon>
        <taxon>Streptococcus</taxon>
    </lineage>
</organism>
<feature type="transmembrane region" description="Helical" evidence="10">
    <location>
        <begin position="188"/>
        <end position="208"/>
    </location>
</feature>
<dbReference type="Gene3D" id="1.20.1560.10">
    <property type="entry name" value="ABC transporter type 1, transmembrane domain"/>
    <property type="match status" value="1"/>
</dbReference>
<dbReference type="InterPro" id="IPR003439">
    <property type="entry name" value="ABC_transporter-like_ATP-bd"/>
</dbReference>
<feature type="domain" description="ABC transporter" evidence="11">
    <location>
        <begin position="463"/>
        <end position="687"/>
    </location>
</feature>
<evidence type="ECO:0000256" key="4">
    <source>
        <dbReference type="ARBA" id="ARBA00022807"/>
    </source>
</evidence>
<accession>A0A074ISC5</accession>
<evidence type="ECO:0000259" key="13">
    <source>
        <dbReference type="PROSITE" id="PS50990"/>
    </source>
</evidence>
<gene>
    <name evidence="14" type="ORF">DL07_11050</name>
    <name evidence="15" type="ORF">PNU26_06600</name>
</gene>
<evidence type="ECO:0000259" key="12">
    <source>
        <dbReference type="PROSITE" id="PS50929"/>
    </source>
</evidence>
<keyword evidence="6" id="KW-0813">Transport</keyword>
<dbReference type="Proteomes" id="UP000027855">
    <property type="component" value="Unassembled WGS sequence"/>
</dbReference>
<dbReference type="GO" id="GO:0016887">
    <property type="term" value="F:ATP hydrolysis activity"/>
    <property type="evidence" value="ECO:0007669"/>
    <property type="project" value="InterPro"/>
</dbReference>
<keyword evidence="4" id="KW-0788">Thiol protease</keyword>
<dbReference type="GO" id="GO:0008234">
    <property type="term" value="F:cysteine-type peptidase activity"/>
    <property type="evidence" value="ECO:0007669"/>
    <property type="project" value="UniProtKB-KW"/>
</dbReference>
<keyword evidence="8 10" id="KW-0472">Membrane</keyword>
<dbReference type="RefSeq" id="WP_037601360.1">
    <property type="nucleotide sequence ID" value="NZ_JADOZZ010000004.1"/>
</dbReference>
<feature type="transmembrane region" description="Helical" evidence="10">
    <location>
        <begin position="157"/>
        <end position="182"/>
    </location>
</feature>
<dbReference type="InterPro" id="IPR033839">
    <property type="entry name" value="Lacticin_481_peptidase"/>
</dbReference>
<dbReference type="Proteomes" id="UP001210204">
    <property type="component" value="Unassembled WGS sequence"/>
</dbReference>
<dbReference type="GO" id="GO:0043213">
    <property type="term" value="P:bacteriocin transport"/>
    <property type="evidence" value="ECO:0007669"/>
    <property type="project" value="UniProtKB-KW"/>
</dbReference>
<dbReference type="SUPFAM" id="SSF52540">
    <property type="entry name" value="P-loop containing nucleoside triphosphate hydrolases"/>
    <property type="match status" value="1"/>
</dbReference>
<dbReference type="GO" id="GO:0005524">
    <property type="term" value="F:ATP binding"/>
    <property type="evidence" value="ECO:0007669"/>
    <property type="project" value="UniProtKB-KW"/>
</dbReference>
<dbReference type="SMART" id="SM00382">
    <property type="entry name" value="AAA"/>
    <property type="match status" value="1"/>
</dbReference>
<dbReference type="GO" id="GO:0140359">
    <property type="term" value="F:ABC-type transporter activity"/>
    <property type="evidence" value="ECO:0007669"/>
    <property type="project" value="InterPro"/>
</dbReference>
<evidence type="ECO:0000256" key="10">
    <source>
        <dbReference type="SAM" id="Phobius"/>
    </source>
</evidence>
<dbReference type="EMBL" id="JJMT01000009">
    <property type="protein sequence ID" value="KEO45847.1"/>
    <property type="molecule type" value="Genomic_DNA"/>
</dbReference>
<evidence type="ECO:0000256" key="2">
    <source>
        <dbReference type="ARBA" id="ARBA00022692"/>
    </source>
</evidence>
<dbReference type="InterPro" id="IPR036640">
    <property type="entry name" value="ABC1_TM_sf"/>
</dbReference>
<dbReference type="InterPro" id="IPR027417">
    <property type="entry name" value="P-loop_NTPase"/>
</dbReference>
<protein>
    <submittedName>
        <fullName evidence="15">Cysteine peptidase family C39 domain-containing protein</fullName>
    </submittedName>
    <submittedName>
        <fullName evidence="14">Peptidase C39</fullName>
    </submittedName>
</protein>
<evidence type="ECO:0000256" key="1">
    <source>
        <dbReference type="ARBA" id="ARBA00004651"/>
    </source>
</evidence>
<reference evidence="15" key="2">
    <citation type="submission" date="2023-01" db="EMBL/GenBank/DDBJ databases">
        <title>Human gut microbiome strain richness.</title>
        <authorList>
            <person name="Chen-Liaw A."/>
        </authorList>
    </citation>
    <scope>NUCLEOTIDE SEQUENCE</scope>
    <source>
        <strain evidence="15">1001095st1_G4_1001095IJ_161003</strain>
    </source>
</reference>
<dbReference type="AlphaFoldDB" id="A0A074ISC5"/>
<dbReference type="GO" id="GO:0015031">
    <property type="term" value="P:protein transport"/>
    <property type="evidence" value="ECO:0007669"/>
    <property type="project" value="UniProtKB-KW"/>
</dbReference>
<keyword evidence="4" id="KW-0378">Hydrolase</keyword>
<keyword evidence="3" id="KW-0547">Nucleotide-binding</keyword>
<dbReference type="InterPro" id="IPR011527">
    <property type="entry name" value="ABC1_TM_dom"/>
</dbReference>
<dbReference type="Gene3D" id="3.90.70.10">
    <property type="entry name" value="Cysteine proteinases"/>
    <property type="match status" value="1"/>
</dbReference>
<evidence type="ECO:0000256" key="7">
    <source>
        <dbReference type="ARBA" id="ARBA00022989"/>
    </source>
</evidence>
<dbReference type="PANTHER" id="PTHR24221">
    <property type="entry name" value="ATP-BINDING CASSETTE SUB-FAMILY B"/>
    <property type="match status" value="1"/>
</dbReference>
<evidence type="ECO:0000313" key="14">
    <source>
        <dbReference type="EMBL" id="KEO45847.1"/>
    </source>
</evidence>
<keyword evidence="5" id="KW-0067">ATP-binding</keyword>
<dbReference type="PROSITE" id="PS50893">
    <property type="entry name" value="ABC_TRANSPORTER_2"/>
    <property type="match status" value="1"/>
</dbReference>
<dbReference type="InterPro" id="IPR017871">
    <property type="entry name" value="ABC_transporter-like_CS"/>
</dbReference>
<comment type="caution">
    <text evidence="14">The sequence shown here is derived from an EMBL/GenBank/DDBJ whole genome shotgun (WGS) entry which is preliminary data.</text>
</comment>
<evidence type="ECO:0000256" key="9">
    <source>
        <dbReference type="ARBA" id="ARBA00043264"/>
    </source>
</evidence>
<proteinExistence type="predicted"/>
<evidence type="ECO:0000256" key="8">
    <source>
        <dbReference type="ARBA" id="ARBA00023136"/>
    </source>
</evidence>
<dbReference type="EMBL" id="JAQMJT010000006">
    <property type="protein sequence ID" value="MDB8614066.1"/>
    <property type="molecule type" value="Genomic_DNA"/>
</dbReference>
<dbReference type="Pfam" id="PF00005">
    <property type="entry name" value="ABC_tran"/>
    <property type="match status" value="1"/>
</dbReference>
<evidence type="ECO:0000313" key="16">
    <source>
        <dbReference type="Proteomes" id="UP000027855"/>
    </source>
</evidence>
<dbReference type="GO" id="GO:0005886">
    <property type="term" value="C:plasma membrane"/>
    <property type="evidence" value="ECO:0007669"/>
    <property type="project" value="UniProtKB-SubCell"/>
</dbReference>
<feature type="domain" description="Peptidase C39" evidence="13">
    <location>
        <begin position="6"/>
        <end position="129"/>
    </location>
</feature>
<evidence type="ECO:0000313" key="15">
    <source>
        <dbReference type="EMBL" id="MDB8614066.1"/>
    </source>
</evidence>
<dbReference type="InterPro" id="IPR003593">
    <property type="entry name" value="AAA+_ATPase"/>
</dbReference>
<dbReference type="Pfam" id="PF00664">
    <property type="entry name" value="ABC_membrane"/>
    <property type="match status" value="1"/>
</dbReference>
<dbReference type="CDD" id="cd02425">
    <property type="entry name" value="Peptidase_C39F"/>
    <property type="match status" value="1"/>
</dbReference>
<keyword evidence="7 10" id="KW-1133">Transmembrane helix</keyword>
<evidence type="ECO:0000259" key="11">
    <source>
        <dbReference type="PROSITE" id="PS50893"/>
    </source>
</evidence>
<dbReference type="PANTHER" id="PTHR24221:SF654">
    <property type="entry name" value="ATP-BINDING CASSETTE SUB-FAMILY B MEMBER 6"/>
    <property type="match status" value="1"/>
</dbReference>
<dbReference type="SUPFAM" id="SSF90123">
    <property type="entry name" value="ABC transporter transmembrane region"/>
    <property type="match status" value="1"/>
</dbReference>
<dbReference type="GO" id="GO:0006508">
    <property type="term" value="P:proteolysis"/>
    <property type="evidence" value="ECO:0007669"/>
    <property type="project" value="InterPro"/>
</dbReference>
<keyword evidence="9" id="KW-0080">Bacteriocin transport</keyword>
<dbReference type="Gene3D" id="3.40.50.300">
    <property type="entry name" value="P-loop containing nucleotide triphosphate hydrolases"/>
    <property type="match status" value="1"/>
</dbReference>
<keyword evidence="6" id="KW-0653">Protein transport</keyword>
<dbReference type="PROSITE" id="PS50929">
    <property type="entry name" value="ABC_TM1F"/>
    <property type="match status" value="1"/>
</dbReference>
<feature type="domain" description="ABC transmembrane type-1" evidence="12">
    <location>
        <begin position="158"/>
        <end position="424"/>
    </location>
</feature>
<reference evidence="14 16" key="1">
    <citation type="submission" date="2014-04" db="EMBL/GenBank/DDBJ databases">
        <title>Variable characteristics of bacteriocin-producing Streptococcus salivarius strains isolated from Malaysian subjects.</title>
        <authorList>
            <person name="Philip K."/>
            <person name="Barbour A."/>
        </authorList>
    </citation>
    <scope>NUCLEOTIDE SEQUENCE [LARGE SCALE GENOMIC DNA]</scope>
    <source>
        <strain evidence="14 16">NU10</strain>
    </source>
</reference>
<dbReference type="PROSITE" id="PS00211">
    <property type="entry name" value="ABC_TRANSPORTER_1"/>
    <property type="match status" value="1"/>
</dbReference>
<dbReference type="MEROPS" id="C39.003"/>
<dbReference type="InterPro" id="IPR005074">
    <property type="entry name" value="Peptidase_C39"/>
</dbReference>
<evidence type="ECO:0000256" key="5">
    <source>
        <dbReference type="ARBA" id="ARBA00022840"/>
    </source>
</evidence>
<comment type="subcellular location">
    <subcellularLocation>
        <location evidence="1">Cell membrane</location>
        <topology evidence="1">Multi-pass membrane protein</topology>
    </subcellularLocation>
</comment>
<feature type="transmembrane region" description="Helical" evidence="10">
    <location>
        <begin position="373"/>
        <end position="396"/>
    </location>
</feature>